<dbReference type="EC" id="3.2.1.-" evidence="7"/>
<dbReference type="GO" id="GO:0005509">
    <property type="term" value="F:calcium ion binding"/>
    <property type="evidence" value="ECO:0007669"/>
    <property type="project" value="InterPro"/>
</dbReference>
<dbReference type="AlphaFoldDB" id="A0A165I739"/>
<evidence type="ECO:0000313" key="9">
    <source>
        <dbReference type="EMBL" id="KZF24485.1"/>
    </source>
</evidence>
<evidence type="ECO:0000256" key="5">
    <source>
        <dbReference type="PIRSR" id="PIRSR601382-1"/>
    </source>
</evidence>
<reference evidence="9 10" key="1">
    <citation type="journal article" date="2016" name="Fungal Biol.">
        <title>The genome of Xylona heveae provides a window into fungal endophytism.</title>
        <authorList>
            <person name="Gazis R."/>
            <person name="Kuo A."/>
            <person name="Riley R."/>
            <person name="LaButti K."/>
            <person name="Lipzen A."/>
            <person name="Lin J."/>
            <person name="Amirebrahimi M."/>
            <person name="Hesse C.N."/>
            <person name="Spatafora J.W."/>
            <person name="Henrissat B."/>
            <person name="Hainaut M."/>
            <person name="Grigoriev I.V."/>
            <person name="Hibbett D.S."/>
        </authorList>
    </citation>
    <scope>NUCLEOTIDE SEQUENCE [LARGE SCALE GENOMIC DNA]</scope>
    <source>
        <strain evidence="9 10">TC161</strain>
    </source>
</reference>
<evidence type="ECO:0000256" key="6">
    <source>
        <dbReference type="PIRSR" id="PIRSR601382-2"/>
    </source>
</evidence>
<dbReference type="Pfam" id="PF01532">
    <property type="entry name" value="Glyco_hydro_47"/>
    <property type="match status" value="1"/>
</dbReference>
<comment type="subcellular location">
    <subcellularLocation>
        <location evidence="1">Endoplasmic reticulum</location>
    </subcellularLocation>
</comment>
<comment type="cofactor">
    <cofactor evidence="6">
        <name>Ca(2+)</name>
        <dbReference type="ChEBI" id="CHEBI:29108"/>
    </cofactor>
</comment>
<dbReference type="PRINTS" id="PR00747">
    <property type="entry name" value="GLYHDRLASE47"/>
</dbReference>
<feature type="region of interest" description="Disordered" evidence="8">
    <location>
        <begin position="274"/>
        <end position="293"/>
    </location>
</feature>
<keyword evidence="6" id="KW-0106">Calcium</keyword>
<dbReference type="SUPFAM" id="SSF48225">
    <property type="entry name" value="Seven-hairpin glycosidases"/>
    <property type="match status" value="1"/>
</dbReference>
<keyword evidence="4" id="KW-0325">Glycoprotein</keyword>
<gene>
    <name evidence="9" type="ORF">L228DRAFT_245425</name>
</gene>
<evidence type="ECO:0000256" key="2">
    <source>
        <dbReference type="ARBA" id="ARBA00007658"/>
    </source>
</evidence>
<dbReference type="STRING" id="1328760.A0A165I739"/>
<feature type="active site" evidence="5">
    <location>
        <position position="523"/>
    </location>
</feature>
<dbReference type="GeneID" id="28897294"/>
<feature type="active site" description="Proton donor" evidence="5">
    <location>
        <position position="182"/>
    </location>
</feature>
<dbReference type="InterPro" id="IPR012341">
    <property type="entry name" value="6hp_glycosidase-like_sf"/>
</dbReference>
<keyword evidence="6" id="KW-0479">Metal-binding</keyword>
<evidence type="ECO:0000256" key="8">
    <source>
        <dbReference type="SAM" id="MobiDB-lite"/>
    </source>
</evidence>
<dbReference type="GO" id="GO:1904380">
    <property type="term" value="P:endoplasmic reticulum mannose trimming"/>
    <property type="evidence" value="ECO:0007669"/>
    <property type="project" value="InterPro"/>
</dbReference>
<dbReference type="PANTHER" id="PTHR45679">
    <property type="entry name" value="ER DEGRADATION-ENHANCING ALPHA-MANNOSIDASE-LIKE PROTEIN 2"/>
    <property type="match status" value="1"/>
</dbReference>
<organism evidence="9 10">
    <name type="scientific">Xylona heveae (strain CBS 132557 / TC161)</name>
    <dbReference type="NCBI Taxonomy" id="1328760"/>
    <lineage>
        <taxon>Eukaryota</taxon>
        <taxon>Fungi</taxon>
        <taxon>Dikarya</taxon>
        <taxon>Ascomycota</taxon>
        <taxon>Pezizomycotina</taxon>
        <taxon>Xylonomycetes</taxon>
        <taxon>Xylonales</taxon>
        <taxon>Xylonaceae</taxon>
        <taxon>Xylona</taxon>
    </lineage>
</organism>
<dbReference type="GO" id="GO:0004571">
    <property type="term" value="F:mannosyl-oligosaccharide 1,2-alpha-mannosidase activity"/>
    <property type="evidence" value="ECO:0007669"/>
    <property type="project" value="InterPro"/>
</dbReference>
<feature type="binding site" evidence="6">
    <location>
        <position position="609"/>
    </location>
    <ligand>
        <name>Ca(2+)</name>
        <dbReference type="ChEBI" id="CHEBI:29108"/>
    </ligand>
</feature>
<evidence type="ECO:0000256" key="4">
    <source>
        <dbReference type="ARBA" id="ARBA00023180"/>
    </source>
</evidence>
<dbReference type="InterPro" id="IPR001382">
    <property type="entry name" value="Glyco_hydro_47"/>
</dbReference>
<dbReference type="GO" id="GO:0005975">
    <property type="term" value="P:carbohydrate metabolic process"/>
    <property type="evidence" value="ECO:0007669"/>
    <property type="project" value="InterPro"/>
</dbReference>
<sequence>MVFARAGNGPVRYSNRPVRSNGLSSAELRGGSIWVLATLLLVLCCAPLRGYSMTDAQIAALRQETVDVFFHGYDNYMKYAFPEDELRPLSCGPLTRDRENPGHVALNDALGNYSLTLVDSLSTLAIFASSTTDENGESRGLQRFQEGVKLFVELYGDGTDGPGGQGTRSHGFDIDSKVQVFETVIRGLGGLLSAHLFAVGELPIRGYNPQFQPNGTDSGSGEDGIAWPNGFKYNGQLLRLAHDLGKRLLPAFRTPTGMPYPRVNLRHGIPFYANSPLNNDPENGQCERNGGRTETTPVEITETCSAGAGSLVLEFTTLSRLTEDDRFEKLGKKAFWSVVNRRSAVGLVGAGIDAESGLWIGPYTGIGAGIDSLFEYAFKSHILLSGTDTGNAFLTETPSIDPRSNISMQLSGDEDTHSADAFLKAWEDAHFAIKRHLYRGPSYHHPHYIQADLNTGALRAFWIDSLSAYYPGLLTLGGELEEAIETHLLYTALWTRFSALPERWSTMTGDVEGGLGWWGGRPEFIESTWYLYRATQDPWYLHVGEMALRDIKRRCWTKCGWAGLEDVRTGEKQDRMESFFLGETTKYLFLLFDPTHPLNKIDAPFVFSTEGHPLILPRQTRNLREKGTVTKRRHDDSLPEETNEAVCPVPSSHIPLSISATAARGDLFHAASLARLHLRPNSSITESPLVEFSASQPSISLADLQSPTNYTFFPWTLPSDLIPHNGTCSKMATRLTFDISFPTLPNTFPGSATLQRVREGILLHSMSGTKLSMIKEDMLTATDEGEVASKDTYRVSAVSHIILGRDERVFVPRDLVTNFNPLDPNFTRIRDAVWLDLVIDAEPPETEDHLESPVILEDDGEIASLIEPTLVLAQSPDSMQDTPSSMRLVFSSLLQHVSSMLSEPSTGSTNPELRETIPAIMPSGIGAAPLPEVEDAPGLDAPGLSLPWHKIYVGDDTCRGRLPMQVSRDYQIIVIKRGGCSFNEKLRNIPSYPPSASSLQLVVIVSFAENDRESVSPGEEESLPEGVFVRPLLDQVQYTKGGIPRRHPIPMIMVGGGDKTYQMLQHAKAVGFRRRYSVTSQGLPISNLIIL</sequence>
<evidence type="ECO:0000256" key="1">
    <source>
        <dbReference type="ARBA" id="ARBA00004240"/>
    </source>
</evidence>
<evidence type="ECO:0000256" key="3">
    <source>
        <dbReference type="ARBA" id="ARBA00022824"/>
    </source>
</evidence>
<accession>A0A165I739</accession>
<keyword evidence="3" id="KW-0256">Endoplasmic reticulum</keyword>
<protein>
    <recommendedName>
        <fullName evidence="7">alpha-1,2-Mannosidase</fullName>
        <ecNumber evidence="7">3.2.1.-</ecNumber>
    </recommendedName>
</protein>
<dbReference type="FunCoup" id="A0A165I739">
    <property type="interactions" value="512"/>
</dbReference>
<dbReference type="InterPro" id="IPR036026">
    <property type="entry name" value="Seven-hairpin_glycosidases"/>
</dbReference>
<evidence type="ECO:0000313" key="10">
    <source>
        <dbReference type="Proteomes" id="UP000076632"/>
    </source>
</evidence>
<keyword evidence="7 9" id="KW-0378">Hydrolase</keyword>
<dbReference type="OMA" id="CTPLTRD"/>
<dbReference type="InterPro" id="IPR044674">
    <property type="entry name" value="EDEM1/2/3"/>
</dbReference>
<feature type="active site" evidence="5">
    <location>
        <position position="371"/>
    </location>
</feature>
<feature type="active site" description="Proton donor" evidence="5">
    <location>
        <position position="502"/>
    </location>
</feature>
<dbReference type="Gene3D" id="1.50.10.10">
    <property type="match status" value="1"/>
</dbReference>
<dbReference type="InParanoid" id="A0A165I739"/>
<dbReference type="Proteomes" id="UP000076632">
    <property type="component" value="Unassembled WGS sequence"/>
</dbReference>
<dbReference type="RefSeq" id="XP_018190040.1">
    <property type="nucleotide sequence ID" value="XM_018332157.1"/>
</dbReference>
<dbReference type="GO" id="GO:0044322">
    <property type="term" value="C:endoplasmic reticulum quality control compartment"/>
    <property type="evidence" value="ECO:0007669"/>
    <property type="project" value="GOC"/>
</dbReference>
<keyword evidence="10" id="KW-1185">Reference proteome</keyword>
<evidence type="ECO:0000256" key="7">
    <source>
        <dbReference type="RuleBase" id="RU361193"/>
    </source>
</evidence>
<dbReference type="EMBL" id="KV407456">
    <property type="protein sequence ID" value="KZF24485.1"/>
    <property type="molecule type" value="Genomic_DNA"/>
</dbReference>
<dbReference type="UniPathway" id="UPA00378"/>
<dbReference type="GO" id="GO:0036503">
    <property type="term" value="P:ERAD pathway"/>
    <property type="evidence" value="ECO:0007669"/>
    <property type="project" value="UniProtKB-ARBA"/>
</dbReference>
<dbReference type="OrthoDB" id="8118055at2759"/>
<comment type="similarity">
    <text evidence="2 7">Belongs to the glycosyl hydrolase 47 family.</text>
</comment>
<proteinExistence type="inferred from homology"/>
<dbReference type="PANTHER" id="PTHR45679:SF5">
    <property type="entry name" value="ER DEGRADATION-ENHANCING ALPHA-MANNOSIDASE-LIKE PROTEIN 1"/>
    <property type="match status" value="1"/>
</dbReference>
<keyword evidence="7" id="KW-0326">Glycosidase</keyword>
<name>A0A165I739_XYLHT</name>
<dbReference type="GO" id="GO:0016020">
    <property type="term" value="C:membrane"/>
    <property type="evidence" value="ECO:0007669"/>
    <property type="project" value="InterPro"/>
</dbReference>